<feature type="region of interest" description="Disordered" evidence="1">
    <location>
        <begin position="1"/>
        <end position="48"/>
    </location>
</feature>
<evidence type="ECO:0000256" key="1">
    <source>
        <dbReference type="SAM" id="MobiDB-lite"/>
    </source>
</evidence>
<sequence>MKFITLPDENQKSYLREDTSSDLGDSPKRKATSSDSLTETEASYSCDVTPPERNVFHLALERPRILRTGKREHPIKEYGQVSKITDCFETSPSVQEALAEPNIEAWKNAMKEEHDALSKENAWILVPRSKHKKVIGSK</sequence>
<reference evidence="2" key="1">
    <citation type="submission" date="2020-08" db="EMBL/GenBank/DDBJ databases">
        <title>Multicomponent nature underlies the extraordinary mechanical properties of spider dragline silk.</title>
        <authorList>
            <person name="Kono N."/>
            <person name="Nakamura H."/>
            <person name="Mori M."/>
            <person name="Yoshida Y."/>
            <person name="Ohtoshi R."/>
            <person name="Malay A.D."/>
            <person name="Moran D.A.P."/>
            <person name="Tomita M."/>
            <person name="Numata K."/>
            <person name="Arakawa K."/>
        </authorList>
    </citation>
    <scope>NUCLEOTIDE SEQUENCE</scope>
</reference>
<feature type="compositionally biased region" description="Basic and acidic residues" evidence="1">
    <location>
        <begin position="9"/>
        <end position="19"/>
    </location>
</feature>
<accession>A0A8X6PA85</accession>
<keyword evidence="3" id="KW-1185">Reference proteome</keyword>
<name>A0A8X6PA85_NEPPI</name>
<dbReference type="OrthoDB" id="8064578at2759"/>
<dbReference type="Proteomes" id="UP000887013">
    <property type="component" value="Unassembled WGS sequence"/>
</dbReference>
<feature type="compositionally biased region" description="Polar residues" evidence="1">
    <location>
        <begin position="33"/>
        <end position="43"/>
    </location>
</feature>
<comment type="caution">
    <text evidence="2">The sequence shown here is derived from an EMBL/GenBank/DDBJ whole genome shotgun (WGS) entry which is preliminary data.</text>
</comment>
<organism evidence="2 3">
    <name type="scientific">Nephila pilipes</name>
    <name type="common">Giant wood spider</name>
    <name type="synonym">Nephila maculata</name>
    <dbReference type="NCBI Taxonomy" id="299642"/>
    <lineage>
        <taxon>Eukaryota</taxon>
        <taxon>Metazoa</taxon>
        <taxon>Ecdysozoa</taxon>
        <taxon>Arthropoda</taxon>
        <taxon>Chelicerata</taxon>
        <taxon>Arachnida</taxon>
        <taxon>Araneae</taxon>
        <taxon>Araneomorphae</taxon>
        <taxon>Entelegynae</taxon>
        <taxon>Araneoidea</taxon>
        <taxon>Nephilidae</taxon>
        <taxon>Nephila</taxon>
    </lineage>
</organism>
<dbReference type="EMBL" id="BMAW01066867">
    <property type="protein sequence ID" value="GFT56910.1"/>
    <property type="molecule type" value="Genomic_DNA"/>
</dbReference>
<gene>
    <name evidence="2" type="ORF">NPIL_544321</name>
</gene>
<proteinExistence type="predicted"/>
<evidence type="ECO:0000313" key="3">
    <source>
        <dbReference type="Proteomes" id="UP000887013"/>
    </source>
</evidence>
<dbReference type="AlphaFoldDB" id="A0A8X6PA85"/>
<evidence type="ECO:0000313" key="2">
    <source>
        <dbReference type="EMBL" id="GFT56910.1"/>
    </source>
</evidence>
<protein>
    <submittedName>
        <fullName evidence="2">Uncharacterized protein</fullName>
    </submittedName>
</protein>